<dbReference type="EMBL" id="CP020811">
    <property type="protein sequence ID" value="ART74331.1"/>
    <property type="molecule type" value="Genomic_DNA"/>
</dbReference>
<sequence>MSIHAAIITTDCIATIAEPLDCLLDAMLDAQNRVGQITWTTIAFDSAYGTYRDSADHEAPITVVDTSATNELHELVRTWVHP</sequence>
<geneLocation type="plasmid" evidence="1 2">
    <name>unnamed2</name>
</geneLocation>
<dbReference type="AlphaFoldDB" id="A0A1Y0CGD6"/>
<dbReference type="Pfam" id="PF23946">
    <property type="entry name" value="DUF7280"/>
    <property type="match status" value="1"/>
</dbReference>
<reference evidence="1 2" key="1">
    <citation type="submission" date="2017-04" db="EMBL/GenBank/DDBJ databases">
        <title>Whole Genome Sequence of 1,4-Dioxane Degrading Bacterium Mycobacterium dioxanotrophicus PH-06.</title>
        <authorList>
            <person name="He Y."/>
        </authorList>
    </citation>
    <scope>NUCLEOTIDE SEQUENCE [LARGE SCALE GENOMIC DNA]</scope>
    <source>
        <strain evidence="1 2">PH-06</strain>
        <plasmid evidence="1 2">unnamed2</plasmid>
    </source>
</reference>
<evidence type="ECO:0000313" key="2">
    <source>
        <dbReference type="Proteomes" id="UP000195331"/>
    </source>
</evidence>
<keyword evidence="1" id="KW-0614">Plasmid</keyword>
<evidence type="ECO:0000313" key="1">
    <source>
        <dbReference type="EMBL" id="ART74331.1"/>
    </source>
</evidence>
<dbReference type="InterPro" id="IPR055704">
    <property type="entry name" value="DUF7280"/>
</dbReference>
<dbReference type="KEGG" id="mdx:BTO20_37550"/>
<keyword evidence="2" id="KW-1185">Reference proteome</keyword>
<organism evidence="1 2">
    <name type="scientific">Mycobacterium dioxanotrophicus</name>
    <dbReference type="NCBI Taxonomy" id="482462"/>
    <lineage>
        <taxon>Bacteria</taxon>
        <taxon>Bacillati</taxon>
        <taxon>Actinomycetota</taxon>
        <taxon>Actinomycetes</taxon>
        <taxon>Mycobacteriales</taxon>
        <taxon>Mycobacteriaceae</taxon>
        <taxon>Mycobacterium</taxon>
    </lineage>
</organism>
<dbReference type="RefSeq" id="WP_087083561.1">
    <property type="nucleotide sequence ID" value="NZ_CP020811.1"/>
</dbReference>
<proteinExistence type="predicted"/>
<accession>A0A1Y0CGD6</accession>
<name>A0A1Y0CGD6_9MYCO</name>
<dbReference type="OrthoDB" id="4751544at2"/>
<gene>
    <name evidence="1" type="ORF">BTO20_37550</name>
</gene>
<protein>
    <submittedName>
        <fullName evidence="1">Uncharacterized protein</fullName>
    </submittedName>
</protein>
<dbReference type="Proteomes" id="UP000195331">
    <property type="component" value="Plasmid unnamed2"/>
</dbReference>